<dbReference type="AlphaFoldDB" id="A0A918QAM9"/>
<sequence length="495" mass="52669">MLTYHDVMTADFGGLSAAADKWQETADEFGKVEKRYRDSVEKITMDRTWLGDSANAARANFAATRYEYEAAQTQAKATATLLRNAHTHFTELKKQLESSRADAIKAGMKVSDQGEVTYDYDRLTAQERGTAMNHPGHAQEIQTAVQSWRDHLRDRVKFVDDADNDLKKDLEAVVKDAGGNKNDATVGGFNGDAGKVAAADDQAKKARTELASVMEMRENESLDDYLKRLQREGITRLTGNEQLAKTITAYLAGTAKAAMVIEALSTVGSGIFKLSKYAIQRGEVAMNAPGSMVAKFVNTKLAAAQPGSLLSKIPPNLPRAMYGSDLAAEFGAHMRKGEYFIPKSYQANLATVAKNGGLGQAAKAAGWLRGAGIVGSAGATVYGVANLATYNTDMIKADPAKFATEVTGTAFNASLTAMAVAPNPITVGLALGTGAAYLGATVWDNHEEIMDAGRAAADWTGKTAEKIGDGVSKGLDKVGDGIASGAKKIFNNPFD</sequence>
<proteinExistence type="predicted"/>
<reference evidence="1" key="2">
    <citation type="submission" date="2020-09" db="EMBL/GenBank/DDBJ databases">
        <authorList>
            <person name="Sun Q."/>
            <person name="Ohkuma M."/>
        </authorList>
    </citation>
    <scope>NUCLEOTIDE SEQUENCE</scope>
    <source>
        <strain evidence="1">JCM 4988</strain>
    </source>
</reference>
<organism evidence="1 2">
    <name type="scientific">Streptomyces inusitatus</name>
    <dbReference type="NCBI Taxonomy" id="68221"/>
    <lineage>
        <taxon>Bacteria</taxon>
        <taxon>Bacillati</taxon>
        <taxon>Actinomycetota</taxon>
        <taxon>Actinomycetes</taxon>
        <taxon>Kitasatosporales</taxon>
        <taxon>Streptomycetaceae</taxon>
        <taxon>Streptomyces</taxon>
    </lineage>
</organism>
<dbReference type="Gene3D" id="1.20.1260.20">
    <property type="entry name" value="PPE superfamily"/>
    <property type="match status" value="1"/>
</dbReference>
<dbReference type="Proteomes" id="UP000630936">
    <property type="component" value="Unassembled WGS sequence"/>
</dbReference>
<gene>
    <name evidence="1" type="ORF">GCM10010387_37070</name>
</gene>
<name>A0A918QAM9_9ACTN</name>
<keyword evidence="2" id="KW-1185">Reference proteome</keyword>
<accession>A0A918QAM9</accession>
<dbReference type="EMBL" id="BMWG01000011">
    <property type="protein sequence ID" value="GGZ39440.1"/>
    <property type="molecule type" value="Genomic_DNA"/>
</dbReference>
<dbReference type="RefSeq" id="WP_190124219.1">
    <property type="nucleotide sequence ID" value="NZ_BMWG01000011.1"/>
</dbReference>
<protein>
    <submittedName>
        <fullName evidence="1">Uncharacterized protein</fullName>
    </submittedName>
</protein>
<evidence type="ECO:0000313" key="2">
    <source>
        <dbReference type="Proteomes" id="UP000630936"/>
    </source>
</evidence>
<reference evidence="1" key="1">
    <citation type="journal article" date="2014" name="Int. J. Syst. Evol. Microbiol.">
        <title>Complete genome sequence of Corynebacterium casei LMG S-19264T (=DSM 44701T), isolated from a smear-ripened cheese.</title>
        <authorList>
            <consortium name="US DOE Joint Genome Institute (JGI-PGF)"/>
            <person name="Walter F."/>
            <person name="Albersmeier A."/>
            <person name="Kalinowski J."/>
            <person name="Ruckert C."/>
        </authorList>
    </citation>
    <scope>NUCLEOTIDE SEQUENCE</scope>
    <source>
        <strain evidence="1">JCM 4988</strain>
    </source>
</reference>
<comment type="caution">
    <text evidence="1">The sequence shown here is derived from an EMBL/GenBank/DDBJ whole genome shotgun (WGS) entry which is preliminary data.</text>
</comment>
<dbReference type="InterPro" id="IPR038332">
    <property type="entry name" value="PPE_sf"/>
</dbReference>
<evidence type="ECO:0000313" key="1">
    <source>
        <dbReference type="EMBL" id="GGZ39440.1"/>
    </source>
</evidence>